<dbReference type="RefSeq" id="WP_135850667.1">
    <property type="nucleotide sequence ID" value="NZ_RHPJ01000004.1"/>
</dbReference>
<evidence type="ECO:0000256" key="11">
    <source>
        <dbReference type="HAMAP-Rule" id="MF_01844"/>
    </source>
</evidence>
<comment type="catalytic activity">
    <reaction evidence="11">
        <text>Na(+)(in) + 2 H(+)(out) = Na(+)(out) + 2 H(+)(in)</text>
        <dbReference type="Rhea" id="RHEA:29251"/>
        <dbReference type="ChEBI" id="CHEBI:15378"/>
        <dbReference type="ChEBI" id="CHEBI:29101"/>
    </reaction>
</comment>
<feature type="transmembrane region" description="Helical" evidence="11">
    <location>
        <begin position="197"/>
        <end position="215"/>
    </location>
</feature>
<evidence type="ECO:0000256" key="12">
    <source>
        <dbReference type="SAM" id="MobiDB-lite"/>
    </source>
</evidence>
<dbReference type="InterPro" id="IPR023171">
    <property type="entry name" value="Na/H_antiporter_dom_sf"/>
</dbReference>
<evidence type="ECO:0000256" key="5">
    <source>
        <dbReference type="ARBA" id="ARBA00022692"/>
    </source>
</evidence>
<feature type="transmembrane region" description="Helical" evidence="11">
    <location>
        <begin position="142"/>
        <end position="164"/>
    </location>
</feature>
<dbReference type="PANTHER" id="PTHR30341">
    <property type="entry name" value="SODIUM ION/PROTON ANTIPORTER NHAA-RELATED"/>
    <property type="match status" value="1"/>
</dbReference>
<keyword evidence="7 11" id="KW-0915">Sodium</keyword>
<keyword evidence="2 11" id="KW-0813">Transport</keyword>
<dbReference type="AlphaFoldDB" id="A0A4Z1DYQ0"/>
<feature type="transmembrane region" description="Helical" evidence="11">
    <location>
        <begin position="74"/>
        <end position="94"/>
    </location>
</feature>
<keyword evidence="5 11" id="KW-0812">Transmembrane</keyword>
<evidence type="ECO:0000256" key="3">
    <source>
        <dbReference type="ARBA" id="ARBA00022449"/>
    </source>
</evidence>
<protein>
    <recommendedName>
        <fullName evidence="11">Na(+)/H(+) antiporter NhaA</fullName>
    </recommendedName>
    <alternativeName>
        <fullName evidence="11">Sodium/proton antiporter NhaA</fullName>
    </alternativeName>
</protein>
<evidence type="ECO:0000256" key="6">
    <source>
        <dbReference type="ARBA" id="ARBA00022989"/>
    </source>
</evidence>
<evidence type="ECO:0000313" key="13">
    <source>
        <dbReference type="EMBL" id="TGO04059.1"/>
    </source>
</evidence>
<comment type="caution">
    <text evidence="13">The sequence shown here is derived from an EMBL/GenBank/DDBJ whole genome shotgun (WGS) entry which is preliminary data.</text>
</comment>
<dbReference type="GO" id="GO:0005886">
    <property type="term" value="C:plasma membrane"/>
    <property type="evidence" value="ECO:0007669"/>
    <property type="project" value="UniProtKB-SubCell"/>
</dbReference>
<feature type="compositionally biased region" description="Pro residues" evidence="12">
    <location>
        <begin position="7"/>
        <end position="18"/>
    </location>
</feature>
<evidence type="ECO:0000256" key="7">
    <source>
        <dbReference type="ARBA" id="ARBA00023053"/>
    </source>
</evidence>
<dbReference type="InterPro" id="IPR004670">
    <property type="entry name" value="NhaA"/>
</dbReference>
<dbReference type="Gene3D" id="1.20.1530.10">
    <property type="entry name" value="Na+/H+ antiporter like domain"/>
    <property type="match status" value="1"/>
</dbReference>
<dbReference type="PANTHER" id="PTHR30341:SF0">
    <property type="entry name" value="NA(+)_H(+) ANTIPORTER NHAA"/>
    <property type="match status" value="1"/>
</dbReference>
<feature type="transmembrane region" description="Helical" evidence="11">
    <location>
        <begin position="388"/>
        <end position="409"/>
    </location>
</feature>
<dbReference type="OrthoDB" id="9808135at2"/>
<dbReference type="EMBL" id="RHPJ01000004">
    <property type="protein sequence ID" value="TGO04059.1"/>
    <property type="molecule type" value="Genomic_DNA"/>
</dbReference>
<feature type="transmembrane region" description="Helical" evidence="11">
    <location>
        <begin position="171"/>
        <end position="191"/>
    </location>
</feature>
<name>A0A4Z1DYQ0_9MICO</name>
<feature type="transmembrane region" description="Helical" evidence="11">
    <location>
        <begin position="106"/>
        <end position="130"/>
    </location>
</feature>
<keyword evidence="14" id="KW-1185">Reference proteome</keyword>
<keyword evidence="6 11" id="KW-1133">Transmembrane helix</keyword>
<keyword evidence="4 11" id="KW-1003">Cell membrane</keyword>
<evidence type="ECO:0000256" key="1">
    <source>
        <dbReference type="ARBA" id="ARBA00004429"/>
    </source>
</evidence>
<feature type="transmembrane region" description="Helical" evidence="11">
    <location>
        <begin position="354"/>
        <end position="376"/>
    </location>
</feature>
<evidence type="ECO:0000256" key="8">
    <source>
        <dbReference type="ARBA" id="ARBA00023065"/>
    </source>
</evidence>
<dbReference type="GO" id="GO:0006885">
    <property type="term" value="P:regulation of pH"/>
    <property type="evidence" value="ECO:0007669"/>
    <property type="project" value="UniProtKB-UniRule"/>
</dbReference>
<sequence length="428" mass="43486">MNHSHPPQQPTPFAPPGPGGRRNLLDTLRAERTGGILLVAAALLGLVLANGPTRTWFARLAGTELTAGPVTLDVAHWASEGLLAIFFLVVGLELTREIQVGELRRLRTAVVPVVGAIGGMAAPALIYLGANLVAPGGDVAGWAIPTATDIAFAVAVLALVAPGLPLAIRAFLLTLAVVDDLLAILIIAVGFSDGVSWTWLLGAVAGVALVALLLRSRVARAPWLPPVLVVLGVATWVATLNAGLHATLAGVAIGLAVPARSPGAAPDVPADDGAGSLAERYEHVWRPISAGLAVPLFALFAAGVRIDPALLGATLRDPVAWGIVLGLVVGKPLGITASTWLLCRFTGASLAPGVTWRAIGSVSCLAGIGFTVSLLIGSLAFGDGDRTAEVVIAVLVASVLAAGLGAAALRQLPVHQGEDERAERGGHG</sequence>
<keyword evidence="9 11" id="KW-0472">Membrane</keyword>
<evidence type="ECO:0000256" key="2">
    <source>
        <dbReference type="ARBA" id="ARBA00022448"/>
    </source>
</evidence>
<dbReference type="Pfam" id="PF06965">
    <property type="entry name" value="Na_H_antiport_1"/>
    <property type="match status" value="1"/>
</dbReference>
<comment type="function">
    <text evidence="11">Na(+)/H(+) antiporter that extrudes sodium in exchange for external protons.</text>
</comment>
<feature type="transmembrane region" description="Helical" evidence="11">
    <location>
        <begin position="35"/>
        <end position="54"/>
    </location>
</feature>
<evidence type="ECO:0000256" key="4">
    <source>
        <dbReference type="ARBA" id="ARBA00022475"/>
    </source>
</evidence>
<dbReference type="Proteomes" id="UP000297318">
    <property type="component" value="Unassembled WGS sequence"/>
</dbReference>
<feature type="region of interest" description="Disordered" evidence="12">
    <location>
        <begin position="1"/>
        <end position="22"/>
    </location>
</feature>
<accession>A0A4Z1DYQ0</accession>
<dbReference type="GO" id="GO:0015385">
    <property type="term" value="F:sodium:proton antiporter activity"/>
    <property type="evidence" value="ECO:0007669"/>
    <property type="project" value="UniProtKB-UniRule"/>
</dbReference>
<keyword evidence="3 11" id="KW-0050">Antiport</keyword>
<reference evidence="13 14" key="1">
    <citation type="submission" date="2018-11" db="EMBL/GenBank/DDBJ databases">
        <title>Complete genome sequencing of the Actinobacteria Serinibacter sp. K3-2.</title>
        <authorList>
            <person name="Rakitin A.L."/>
            <person name="Beletsky A.V."/>
            <person name="Mardanov A.V."/>
            <person name="Ravin N.V."/>
            <person name="Gromova A.S."/>
            <person name="Filippova S.N."/>
            <person name="Gal'Chenko V.F."/>
        </authorList>
    </citation>
    <scope>NUCLEOTIDE SEQUENCE [LARGE SCALE GENOMIC DNA]</scope>
    <source>
        <strain evidence="13 14">K3-2</strain>
    </source>
</reference>
<dbReference type="HAMAP" id="MF_01844">
    <property type="entry name" value="NhaA"/>
    <property type="match status" value="1"/>
</dbReference>
<keyword evidence="10 11" id="KW-0739">Sodium transport</keyword>
<feature type="transmembrane region" description="Helical" evidence="11">
    <location>
        <begin position="318"/>
        <end position="342"/>
    </location>
</feature>
<comment type="subcellular location">
    <subcellularLocation>
        <location evidence="1">Cell inner membrane</location>
        <topology evidence="1">Multi-pass membrane protein</topology>
    </subcellularLocation>
    <subcellularLocation>
        <location evidence="11">Cell membrane</location>
        <topology evidence="11">Multi-pass membrane protein</topology>
    </subcellularLocation>
</comment>
<feature type="transmembrane region" description="Helical" evidence="11">
    <location>
        <begin position="284"/>
        <end position="306"/>
    </location>
</feature>
<evidence type="ECO:0000256" key="9">
    <source>
        <dbReference type="ARBA" id="ARBA00023136"/>
    </source>
</evidence>
<evidence type="ECO:0000313" key="14">
    <source>
        <dbReference type="Proteomes" id="UP000297318"/>
    </source>
</evidence>
<gene>
    <name evidence="11" type="primary">nhaA</name>
    <name evidence="13" type="ORF">SERN_2650</name>
</gene>
<organism evidence="13 14">
    <name type="scientific">Serinibacter arcticus</name>
    <dbReference type="NCBI Taxonomy" id="1655435"/>
    <lineage>
        <taxon>Bacteria</taxon>
        <taxon>Bacillati</taxon>
        <taxon>Actinomycetota</taxon>
        <taxon>Actinomycetes</taxon>
        <taxon>Micrococcales</taxon>
        <taxon>Beutenbergiaceae</taxon>
        <taxon>Serinibacter</taxon>
    </lineage>
</organism>
<feature type="transmembrane region" description="Helical" evidence="11">
    <location>
        <begin position="227"/>
        <end position="257"/>
    </location>
</feature>
<dbReference type="NCBIfam" id="TIGR00773">
    <property type="entry name" value="NhaA"/>
    <property type="match status" value="1"/>
</dbReference>
<evidence type="ECO:0000256" key="10">
    <source>
        <dbReference type="ARBA" id="ARBA00023201"/>
    </source>
</evidence>
<comment type="similarity">
    <text evidence="11">Belongs to the NhaA Na(+)/H(+) (TC 2.A.33) antiporter family.</text>
</comment>
<proteinExistence type="inferred from homology"/>
<keyword evidence="8 11" id="KW-0406">Ion transport</keyword>